<evidence type="ECO:0000313" key="2">
    <source>
        <dbReference type="EMBL" id="QHU26486.1"/>
    </source>
</evidence>
<evidence type="ECO:0000256" key="1">
    <source>
        <dbReference type="SAM" id="Phobius"/>
    </source>
</evidence>
<reference evidence="2" key="1">
    <citation type="journal article" date="2020" name="Nature">
        <title>Giant virus diversity and host interactions through global metagenomics.</title>
        <authorList>
            <person name="Schulz F."/>
            <person name="Roux S."/>
            <person name="Paez-Espino D."/>
            <person name="Jungbluth S."/>
            <person name="Walsh D.A."/>
            <person name="Denef V.J."/>
            <person name="McMahon K.D."/>
            <person name="Konstantinidis K.T."/>
            <person name="Eloe-Fadrosh E.A."/>
            <person name="Kyrpides N.C."/>
            <person name="Woyke T."/>
        </authorList>
    </citation>
    <scope>NUCLEOTIDE SEQUENCE</scope>
    <source>
        <strain evidence="2">GVMAG-M-3300027759-16</strain>
    </source>
</reference>
<organism evidence="2">
    <name type="scientific">viral metagenome</name>
    <dbReference type="NCBI Taxonomy" id="1070528"/>
    <lineage>
        <taxon>unclassified sequences</taxon>
        <taxon>metagenomes</taxon>
        <taxon>organismal metagenomes</taxon>
    </lineage>
</organism>
<dbReference type="EMBL" id="MN740441">
    <property type="protein sequence ID" value="QHU26486.1"/>
    <property type="molecule type" value="Genomic_DNA"/>
</dbReference>
<proteinExistence type="predicted"/>
<sequence>MEVEIIFLAILLIIIICLLFGRRVTEPFRQRIPISAGVLTYFAPKTLKHTLESYKKAGFLDIIEDFFVIIQKSDRQLEEKKVCDSFGVRCILLLSNGRMASGFRAIYENSLTDVILPLENDFVIHATQGEVGSFLTNALYFLETHDIVRGRSRKNAGVPNYAADFWSKESPHTFMHHTHLCECSHWEEDPDLIYPSKIQRVLPEHGSEESNAWYTTDSSSCNYTNNPFLCKKGFFEQAILPHLVDGENIEDRLTPIWAKKGYSCVFGPGLFTHDRSYDGHS</sequence>
<dbReference type="AlphaFoldDB" id="A0A6C0L6D0"/>
<keyword evidence="1" id="KW-0812">Transmembrane</keyword>
<keyword evidence="1" id="KW-1133">Transmembrane helix</keyword>
<keyword evidence="1" id="KW-0472">Membrane</keyword>
<protein>
    <recommendedName>
        <fullName evidence="3">Glycosyltransferase</fullName>
    </recommendedName>
</protein>
<feature type="transmembrane region" description="Helical" evidence="1">
    <location>
        <begin position="6"/>
        <end position="25"/>
    </location>
</feature>
<accession>A0A6C0L6D0</accession>
<name>A0A6C0L6D0_9ZZZZ</name>
<evidence type="ECO:0008006" key="3">
    <source>
        <dbReference type="Google" id="ProtNLM"/>
    </source>
</evidence>